<dbReference type="InterPro" id="IPR036388">
    <property type="entry name" value="WH-like_DNA-bd_sf"/>
</dbReference>
<feature type="coiled-coil region" evidence="11">
    <location>
        <begin position="121"/>
        <end position="148"/>
    </location>
</feature>
<comment type="function">
    <text evidence="10">Component of the PEX13-PEX14 docking complex, a translocon channel that specifically mediates the import of peroxisomal cargo proteins bound to PEX5 receptor. The PEX13-PEX14 docking complex forms a large import pore which can be opened to a diameter of about 9 nm. Mechanistically, PEX5 receptor along with cargo proteins associates with the PEX14 subunit of the PEX13-PEX14 docking complex in the cytosol, leading to the insertion of the receptor into the organelle membrane with the concomitant translocation of the cargo into the peroxisome matrix.</text>
</comment>
<protein>
    <recommendedName>
        <fullName evidence="7 10">Peroxisomal membrane protein PEX14</fullName>
    </recommendedName>
    <alternativeName>
        <fullName evidence="8 10">Peroxin-14</fullName>
    </alternativeName>
</protein>
<accession>A0A1Y1XQ28</accession>
<dbReference type="GO" id="GO:0005778">
    <property type="term" value="C:peroxisomal membrane"/>
    <property type="evidence" value="ECO:0007669"/>
    <property type="project" value="UniProtKB-SubCell"/>
</dbReference>
<evidence type="ECO:0000256" key="4">
    <source>
        <dbReference type="ARBA" id="ARBA00023010"/>
    </source>
</evidence>
<dbReference type="GO" id="GO:0005102">
    <property type="term" value="F:signaling receptor binding"/>
    <property type="evidence" value="ECO:0007669"/>
    <property type="project" value="TreeGrafter"/>
</dbReference>
<dbReference type="AlphaFoldDB" id="A0A1Y1XQ28"/>
<dbReference type="PANTHER" id="PTHR23058">
    <property type="entry name" value="PEROXISOMAL MEMBRANE PROTEIN PEX14"/>
    <property type="match status" value="1"/>
</dbReference>
<evidence type="ECO:0000259" key="13">
    <source>
        <dbReference type="Pfam" id="PF04695"/>
    </source>
</evidence>
<keyword evidence="11" id="KW-0175">Coiled coil</keyword>
<reference evidence="14 15" key="2">
    <citation type="submission" date="2016-08" db="EMBL/GenBank/DDBJ databases">
        <title>Pervasive Adenine N6-methylation of Active Genes in Fungi.</title>
        <authorList>
            <consortium name="DOE Joint Genome Institute"/>
            <person name="Mondo S.J."/>
            <person name="Dannebaum R.O."/>
            <person name="Kuo R.C."/>
            <person name="Labutti K."/>
            <person name="Haridas S."/>
            <person name="Kuo A."/>
            <person name="Salamov A."/>
            <person name="Ahrendt S.R."/>
            <person name="Lipzen A."/>
            <person name="Sullivan W."/>
            <person name="Andreopoulos W.B."/>
            <person name="Clum A."/>
            <person name="Lindquist E."/>
            <person name="Daum C."/>
            <person name="Ramamoorthy G.K."/>
            <person name="Gryganskyi A."/>
            <person name="Culley D."/>
            <person name="Magnuson J.K."/>
            <person name="James T.Y."/>
            <person name="O'Malley M.A."/>
            <person name="Stajich J.E."/>
            <person name="Spatafora J.W."/>
            <person name="Visel A."/>
            <person name="Grigoriev I.V."/>
        </authorList>
    </citation>
    <scope>NUCLEOTIDE SEQUENCE [LARGE SCALE GENOMIC DNA]</scope>
    <source>
        <strain evidence="14 15">S4</strain>
    </source>
</reference>
<gene>
    <name evidence="14" type="ORF">BCR32DRAFT_289259</name>
</gene>
<comment type="similarity">
    <text evidence="1 10">Belongs to the peroxin-14 family.</text>
</comment>
<feature type="domain" description="Peroxisome membrane anchor protein Pex14p N-terminal" evidence="13">
    <location>
        <begin position="4"/>
        <end position="48"/>
    </location>
</feature>
<keyword evidence="5 10" id="KW-0472">Membrane</keyword>
<sequence length="296" mass="32987">MALRENLVSSATSFLKDPKVQKAPLAKRVAFLESKGLTQEEIKEALSRADGNAPQSTAVVANGTVSPQLPQNPYMQIVQPPPKYLGWKDYFIGTAIIGGVSYALYKALKKYLPDLLQIPSTKDLQENNEQLTKQLEVASEALNSSKVETKAAITLMDEQGEKIKTFMDTLTKSLNNLKEADEKRDEEICTIKNDLENVKTLIPKMIEKSKETNDSVLSDLQNEIKSLKSLIVNRMSINNQPNSSTSEIKTNDIKKPNEVDSSMTSRFSFLSQKPSIPAWQIQSSSSTNEEKEEDNE</sequence>
<evidence type="ECO:0000313" key="14">
    <source>
        <dbReference type="EMBL" id="ORX87616.1"/>
    </source>
</evidence>
<keyword evidence="15" id="KW-1185">Reference proteome</keyword>
<keyword evidence="4" id="KW-0811">Translocation</keyword>
<name>A0A1Y1XQ28_9FUNG</name>
<dbReference type="OrthoDB" id="5549158at2759"/>
<reference evidence="14 15" key="1">
    <citation type="submission" date="2016-08" db="EMBL/GenBank/DDBJ databases">
        <title>A Parts List for Fungal Cellulosomes Revealed by Comparative Genomics.</title>
        <authorList>
            <consortium name="DOE Joint Genome Institute"/>
            <person name="Haitjema C.H."/>
            <person name="Gilmore S.P."/>
            <person name="Henske J.K."/>
            <person name="Solomon K.V."/>
            <person name="De Groot R."/>
            <person name="Kuo A."/>
            <person name="Mondo S.J."/>
            <person name="Salamov A.A."/>
            <person name="Labutti K."/>
            <person name="Zhao Z."/>
            <person name="Chiniquy J."/>
            <person name="Barry K."/>
            <person name="Brewer H.M."/>
            <person name="Purvine S.O."/>
            <person name="Wright A.T."/>
            <person name="Boxma B."/>
            <person name="Van Alen T."/>
            <person name="Hackstein J.H."/>
            <person name="Baker S.E."/>
            <person name="Grigoriev I.V."/>
            <person name="O'Malley M.A."/>
        </authorList>
    </citation>
    <scope>NUCLEOTIDE SEQUENCE [LARGE SCALE GENOMIC DNA]</scope>
    <source>
        <strain evidence="14 15">S4</strain>
    </source>
</reference>
<dbReference type="Proteomes" id="UP000193944">
    <property type="component" value="Unassembled WGS sequence"/>
</dbReference>
<keyword evidence="6 10" id="KW-0576">Peroxisome</keyword>
<keyword evidence="2 10" id="KW-0813">Transport</keyword>
<evidence type="ECO:0000313" key="15">
    <source>
        <dbReference type="Proteomes" id="UP000193944"/>
    </source>
</evidence>
<evidence type="ECO:0000256" key="10">
    <source>
        <dbReference type="RuleBase" id="RU367032"/>
    </source>
</evidence>
<evidence type="ECO:0000256" key="1">
    <source>
        <dbReference type="ARBA" id="ARBA00005443"/>
    </source>
</evidence>
<feature type="compositionally biased region" description="Polar residues" evidence="12">
    <location>
        <begin position="259"/>
        <end position="287"/>
    </location>
</feature>
<evidence type="ECO:0000256" key="2">
    <source>
        <dbReference type="ARBA" id="ARBA00022448"/>
    </source>
</evidence>
<evidence type="ECO:0000256" key="12">
    <source>
        <dbReference type="SAM" id="MobiDB-lite"/>
    </source>
</evidence>
<keyword evidence="3 10" id="KW-0653">Protein transport</keyword>
<evidence type="ECO:0000256" key="8">
    <source>
        <dbReference type="ARBA" id="ARBA00029691"/>
    </source>
</evidence>
<evidence type="ECO:0000256" key="5">
    <source>
        <dbReference type="ARBA" id="ARBA00023136"/>
    </source>
</evidence>
<comment type="caution">
    <text evidence="14">The sequence shown here is derived from an EMBL/GenBank/DDBJ whole genome shotgun (WGS) entry which is preliminary data.</text>
</comment>
<dbReference type="Gene3D" id="1.10.10.10">
    <property type="entry name" value="Winged helix-like DNA-binding domain superfamily/Winged helix DNA-binding domain"/>
    <property type="match status" value="1"/>
</dbReference>
<dbReference type="EMBL" id="MCFG01000007">
    <property type="protein sequence ID" value="ORX87616.1"/>
    <property type="molecule type" value="Genomic_DNA"/>
</dbReference>
<feature type="region of interest" description="Disordered" evidence="12">
    <location>
        <begin position="237"/>
        <end position="296"/>
    </location>
</feature>
<dbReference type="STRING" id="1754192.A0A1Y1XQ28"/>
<feature type="compositionally biased region" description="Basic and acidic residues" evidence="12">
    <location>
        <begin position="249"/>
        <end position="258"/>
    </location>
</feature>
<proteinExistence type="inferred from homology"/>
<dbReference type="PANTHER" id="PTHR23058:SF0">
    <property type="entry name" value="PEROXISOMAL MEMBRANE PROTEIN PEX14"/>
    <property type="match status" value="1"/>
</dbReference>
<evidence type="ECO:0000256" key="11">
    <source>
        <dbReference type="SAM" id="Coils"/>
    </source>
</evidence>
<dbReference type="Pfam" id="PF04695">
    <property type="entry name" value="Pex14_N"/>
    <property type="match status" value="1"/>
</dbReference>
<feature type="compositionally biased region" description="Polar residues" evidence="12">
    <location>
        <begin position="237"/>
        <end position="248"/>
    </location>
</feature>
<dbReference type="GO" id="GO:0016560">
    <property type="term" value="P:protein import into peroxisome matrix, docking"/>
    <property type="evidence" value="ECO:0007669"/>
    <property type="project" value="UniProtKB-UniRule"/>
</dbReference>
<organism evidence="14 15">
    <name type="scientific">Anaeromyces robustus</name>
    <dbReference type="NCBI Taxonomy" id="1754192"/>
    <lineage>
        <taxon>Eukaryota</taxon>
        <taxon>Fungi</taxon>
        <taxon>Fungi incertae sedis</taxon>
        <taxon>Chytridiomycota</taxon>
        <taxon>Chytridiomycota incertae sedis</taxon>
        <taxon>Neocallimastigomycetes</taxon>
        <taxon>Neocallimastigales</taxon>
        <taxon>Neocallimastigaceae</taxon>
        <taxon>Anaeromyces</taxon>
    </lineage>
</organism>
<dbReference type="InterPro" id="IPR006785">
    <property type="entry name" value="Pex14_N"/>
</dbReference>
<evidence type="ECO:0000256" key="9">
    <source>
        <dbReference type="ARBA" id="ARBA00046271"/>
    </source>
</evidence>
<evidence type="ECO:0000256" key="3">
    <source>
        <dbReference type="ARBA" id="ARBA00022927"/>
    </source>
</evidence>
<dbReference type="GO" id="GO:1990429">
    <property type="term" value="C:peroxisomal importomer complex"/>
    <property type="evidence" value="ECO:0007669"/>
    <property type="project" value="TreeGrafter"/>
</dbReference>
<comment type="subcellular location">
    <subcellularLocation>
        <location evidence="9 10">Peroxisome membrane</location>
    </subcellularLocation>
</comment>
<dbReference type="InterPro" id="IPR025655">
    <property type="entry name" value="PEX14"/>
</dbReference>
<evidence type="ECO:0000256" key="6">
    <source>
        <dbReference type="ARBA" id="ARBA00023140"/>
    </source>
</evidence>
<evidence type="ECO:0000256" key="7">
    <source>
        <dbReference type="ARBA" id="ARBA00029502"/>
    </source>
</evidence>